<dbReference type="Pfam" id="PF06039">
    <property type="entry name" value="Mqo"/>
    <property type="match status" value="1"/>
</dbReference>
<proteinExistence type="inferred from homology"/>
<comment type="catalytic activity">
    <reaction evidence="1 9">
        <text>(S)-malate + a quinone = a quinol + oxaloacetate</text>
        <dbReference type="Rhea" id="RHEA:46012"/>
        <dbReference type="ChEBI" id="CHEBI:15589"/>
        <dbReference type="ChEBI" id="CHEBI:16452"/>
        <dbReference type="ChEBI" id="CHEBI:24646"/>
        <dbReference type="ChEBI" id="CHEBI:132124"/>
        <dbReference type="EC" id="1.1.5.4"/>
    </reaction>
</comment>
<dbReference type="NCBIfam" id="NF003606">
    <property type="entry name" value="PRK05257.2-1"/>
    <property type="match status" value="1"/>
</dbReference>
<dbReference type="GO" id="GO:0008924">
    <property type="term" value="F:L-malate dehydrogenase (quinone) activity"/>
    <property type="evidence" value="ECO:0007669"/>
    <property type="project" value="UniProtKB-EC"/>
</dbReference>
<evidence type="ECO:0000256" key="3">
    <source>
        <dbReference type="ARBA" id="ARBA00005012"/>
    </source>
</evidence>
<dbReference type="NCBIfam" id="NF009875">
    <property type="entry name" value="PRK13339.1"/>
    <property type="match status" value="1"/>
</dbReference>
<dbReference type="PANTHER" id="PTHR43104">
    <property type="entry name" value="L-2-HYDROXYGLUTARATE DEHYDROGENASE, MITOCHONDRIAL"/>
    <property type="match status" value="1"/>
</dbReference>
<name>A0ABU0MN84_9PROT</name>
<sequence length="498" mass="53962">MTADVSKSADVVLIGAGIMSATLGTILKELEPSLDVVMLETLHDCGQESSQAWNNAGTGHAANCELNYTPQRADGTIDIAKALEVNTEFDLSRQLWSHLVAKGAIPDPRAFLHPCPHMSFVWGDENVDFLRRRYREMAAHHCYHGMEFSDDHRRIADWAPLVMEGRDAGQTVAATRIVSGADVDYGALTHLLVAQLRAQAGFAVHYKHRVVDLARDGGGRWLVTVEEVATGERKAISARFVFAGAGGGALAILQKSGIPEGHGYGGFPVSGIWLRCDVDTVSARHHAKVYGKAAHGSPPMSVPHLDTRIVGGKRSLLFGPYAGFSSKFLKHGSYSDLFRSIEPGNILPMLAVARDNWQLSEYLIGQVLQTAEHQFAALQAFFPRAQREDWQQAVAGQRVQIIKPDQQHAGVLEFGTELVASADKSFVALLGASPGASTAAFIAIEVLERCFADRLTPDGWLEGLKTMIPTYGIDLKQDAAACRAIRASTAGTLKLDFV</sequence>
<dbReference type="NCBIfam" id="TIGR01320">
    <property type="entry name" value="mal_quin_oxido"/>
    <property type="match status" value="1"/>
</dbReference>
<dbReference type="HAMAP" id="MF_00212">
    <property type="entry name" value="MQO"/>
    <property type="match status" value="1"/>
</dbReference>
<evidence type="ECO:0000256" key="7">
    <source>
        <dbReference type="ARBA" id="ARBA00022827"/>
    </source>
</evidence>
<organism evidence="10 11">
    <name type="scientific">Azospirillum picis</name>
    <dbReference type="NCBI Taxonomy" id="488438"/>
    <lineage>
        <taxon>Bacteria</taxon>
        <taxon>Pseudomonadati</taxon>
        <taxon>Pseudomonadota</taxon>
        <taxon>Alphaproteobacteria</taxon>
        <taxon>Rhodospirillales</taxon>
        <taxon>Azospirillaceae</taxon>
        <taxon>Azospirillum</taxon>
    </lineage>
</organism>
<dbReference type="Proteomes" id="UP001244552">
    <property type="component" value="Unassembled WGS sequence"/>
</dbReference>
<dbReference type="Gene3D" id="3.50.50.60">
    <property type="entry name" value="FAD/NAD(P)-binding domain"/>
    <property type="match status" value="1"/>
</dbReference>
<keyword evidence="8 9" id="KW-0560">Oxidoreductase</keyword>
<evidence type="ECO:0000256" key="9">
    <source>
        <dbReference type="HAMAP-Rule" id="MF_00212"/>
    </source>
</evidence>
<dbReference type="NCBIfam" id="NF003603">
    <property type="entry name" value="PRK05257.1-1"/>
    <property type="match status" value="1"/>
</dbReference>
<evidence type="ECO:0000313" key="11">
    <source>
        <dbReference type="Proteomes" id="UP001244552"/>
    </source>
</evidence>
<dbReference type="EC" id="1.1.5.4" evidence="9"/>
<dbReference type="NCBIfam" id="NF003605">
    <property type="entry name" value="PRK05257.1-4"/>
    <property type="match status" value="1"/>
</dbReference>
<comment type="pathway">
    <text evidence="3 9">Carbohydrate metabolism; tricarboxylic acid cycle; oxaloacetate from (S)-malate (quinone route): step 1/1.</text>
</comment>
<evidence type="ECO:0000256" key="8">
    <source>
        <dbReference type="ARBA" id="ARBA00023002"/>
    </source>
</evidence>
<dbReference type="EMBL" id="JAUSVU010000013">
    <property type="protein sequence ID" value="MDQ0534663.1"/>
    <property type="molecule type" value="Genomic_DNA"/>
</dbReference>
<evidence type="ECO:0000313" key="10">
    <source>
        <dbReference type="EMBL" id="MDQ0534663.1"/>
    </source>
</evidence>
<evidence type="ECO:0000256" key="6">
    <source>
        <dbReference type="ARBA" id="ARBA00022630"/>
    </source>
</evidence>
<dbReference type="PANTHER" id="PTHR43104:SF2">
    <property type="entry name" value="L-2-HYDROXYGLUTARATE DEHYDROGENASE, MITOCHONDRIAL"/>
    <property type="match status" value="1"/>
</dbReference>
<protein>
    <recommendedName>
        <fullName evidence="9">Probable malate:quinone oxidoreductase</fullName>
        <ecNumber evidence="9">1.1.5.4</ecNumber>
    </recommendedName>
    <alternativeName>
        <fullName evidence="9">MQO</fullName>
    </alternativeName>
    <alternativeName>
        <fullName evidence="9">Malate dehydrogenase [quinone]</fullName>
    </alternativeName>
</protein>
<comment type="caution">
    <text evidence="10">The sequence shown here is derived from an EMBL/GenBank/DDBJ whole genome shotgun (WGS) entry which is preliminary data.</text>
</comment>
<dbReference type="InterPro" id="IPR006231">
    <property type="entry name" value="MQO"/>
</dbReference>
<evidence type="ECO:0000256" key="5">
    <source>
        <dbReference type="ARBA" id="ARBA00022532"/>
    </source>
</evidence>
<dbReference type="NCBIfam" id="NF003611">
    <property type="entry name" value="PRK05257.3-2"/>
    <property type="match status" value="1"/>
</dbReference>
<dbReference type="RefSeq" id="WP_246513148.1">
    <property type="nucleotide sequence ID" value="NZ_JAGINO010000012.1"/>
</dbReference>
<gene>
    <name evidence="9" type="primary">mqo</name>
    <name evidence="10" type="ORF">QO018_003540</name>
</gene>
<evidence type="ECO:0000256" key="4">
    <source>
        <dbReference type="ARBA" id="ARBA00006389"/>
    </source>
</evidence>
<dbReference type="NCBIfam" id="NF003608">
    <property type="entry name" value="PRK05257.2-4"/>
    <property type="match status" value="1"/>
</dbReference>
<dbReference type="InterPro" id="IPR036188">
    <property type="entry name" value="FAD/NAD-bd_sf"/>
</dbReference>
<keyword evidence="5 9" id="KW-0816">Tricarboxylic acid cycle</keyword>
<accession>A0ABU0MN84</accession>
<comment type="cofactor">
    <cofactor evidence="2 9">
        <name>FAD</name>
        <dbReference type="ChEBI" id="CHEBI:57692"/>
    </cofactor>
</comment>
<evidence type="ECO:0000256" key="1">
    <source>
        <dbReference type="ARBA" id="ARBA00001139"/>
    </source>
</evidence>
<keyword evidence="7 9" id="KW-0274">FAD</keyword>
<reference evidence="10 11" key="1">
    <citation type="submission" date="2023-07" db="EMBL/GenBank/DDBJ databases">
        <title>Genomic Encyclopedia of Type Strains, Phase IV (KMG-IV): sequencing the most valuable type-strain genomes for metagenomic binning, comparative biology and taxonomic classification.</title>
        <authorList>
            <person name="Goeker M."/>
        </authorList>
    </citation>
    <scope>NUCLEOTIDE SEQUENCE [LARGE SCALE GENOMIC DNA]</scope>
    <source>
        <strain evidence="10 11">DSM 19922</strain>
    </source>
</reference>
<comment type="similarity">
    <text evidence="4 9">Belongs to the MQO family.</text>
</comment>
<keyword evidence="6 9" id="KW-0285">Flavoprotein</keyword>
<evidence type="ECO:0000256" key="2">
    <source>
        <dbReference type="ARBA" id="ARBA00001974"/>
    </source>
</evidence>
<keyword evidence="11" id="KW-1185">Reference proteome</keyword>
<dbReference type="SUPFAM" id="SSF51905">
    <property type="entry name" value="FAD/NAD(P)-binding domain"/>
    <property type="match status" value="1"/>
</dbReference>